<dbReference type="InterPro" id="IPR020846">
    <property type="entry name" value="MFS_dom"/>
</dbReference>
<reference evidence="7" key="1">
    <citation type="submission" date="2020-02" db="EMBL/GenBank/DDBJ databases">
        <authorList>
            <person name="Meier V. D."/>
        </authorList>
    </citation>
    <scope>NUCLEOTIDE SEQUENCE</scope>
    <source>
        <strain evidence="7">AVDCRST_MAG05</strain>
    </source>
</reference>
<dbReference type="EMBL" id="CADCVM010000436">
    <property type="protein sequence ID" value="CAA9525922.1"/>
    <property type="molecule type" value="Genomic_DNA"/>
</dbReference>
<evidence type="ECO:0000256" key="2">
    <source>
        <dbReference type="ARBA" id="ARBA00022692"/>
    </source>
</evidence>
<keyword evidence="3 5" id="KW-1133">Transmembrane helix</keyword>
<feature type="domain" description="Major facilitator superfamily (MFS) profile" evidence="6">
    <location>
        <begin position="12"/>
        <end position="384"/>
    </location>
</feature>
<dbReference type="SUPFAM" id="SSF103473">
    <property type="entry name" value="MFS general substrate transporter"/>
    <property type="match status" value="1"/>
</dbReference>
<evidence type="ECO:0000259" key="6">
    <source>
        <dbReference type="PROSITE" id="PS50850"/>
    </source>
</evidence>
<feature type="transmembrane region" description="Helical" evidence="5">
    <location>
        <begin position="14"/>
        <end position="36"/>
    </location>
</feature>
<feature type="transmembrane region" description="Helical" evidence="5">
    <location>
        <begin position="48"/>
        <end position="68"/>
    </location>
</feature>
<feature type="transmembrane region" description="Helical" evidence="5">
    <location>
        <begin position="88"/>
        <end position="118"/>
    </location>
</feature>
<feature type="transmembrane region" description="Helical" evidence="5">
    <location>
        <begin position="243"/>
        <end position="261"/>
    </location>
</feature>
<dbReference type="GO" id="GO:0022857">
    <property type="term" value="F:transmembrane transporter activity"/>
    <property type="evidence" value="ECO:0007669"/>
    <property type="project" value="InterPro"/>
</dbReference>
<dbReference type="PROSITE" id="PS50850">
    <property type="entry name" value="MFS"/>
    <property type="match status" value="1"/>
</dbReference>
<feature type="transmembrane region" description="Helical" evidence="5">
    <location>
        <begin position="333"/>
        <end position="354"/>
    </location>
</feature>
<evidence type="ECO:0000313" key="7">
    <source>
        <dbReference type="EMBL" id="CAA9525922.1"/>
    </source>
</evidence>
<feature type="transmembrane region" description="Helical" evidence="5">
    <location>
        <begin position="360"/>
        <end position="379"/>
    </location>
</feature>
<evidence type="ECO:0000256" key="1">
    <source>
        <dbReference type="ARBA" id="ARBA00004651"/>
    </source>
</evidence>
<dbReference type="AlphaFoldDB" id="A0A6J4TKM8"/>
<keyword evidence="4 5" id="KW-0472">Membrane</keyword>
<evidence type="ECO:0000256" key="3">
    <source>
        <dbReference type="ARBA" id="ARBA00022989"/>
    </source>
</evidence>
<accession>A0A6J4TKM8</accession>
<protein>
    <submittedName>
        <fullName evidence="7">Uncharacterized MFS-type transporter</fullName>
    </submittedName>
</protein>
<feature type="transmembrane region" description="Helical" evidence="5">
    <location>
        <begin position="166"/>
        <end position="184"/>
    </location>
</feature>
<feature type="transmembrane region" description="Helical" evidence="5">
    <location>
        <begin position="297"/>
        <end position="321"/>
    </location>
</feature>
<dbReference type="PANTHER" id="PTHR23527">
    <property type="entry name" value="BLL3282 PROTEIN"/>
    <property type="match status" value="1"/>
</dbReference>
<feature type="transmembrane region" description="Helical" evidence="5">
    <location>
        <begin position="273"/>
        <end position="291"/>
    </location>
</feature>
<dbReference type="InterPro" id="IPR036259">
    <property type="entry name" value="MFS_trans_sf"/>
</dbReference>
<proteinExistence type="predicted"/>
<dbReference type="GO" id="GO:0005886">
    <property type="term" value="C:plasma membrane"/>
    <property type="evidence" value="ECO:0007669"/>
    <property type="project" value="UniProtKB-SubCell"/>
</dbReference>
<feature type="transmembrane region" description="Helical" evidence="5">
    <location>
        <begin position="205"/>
        <end position="223"/>
    </location>
</feature>
<dbReference type="Pfam" id="PF07690">
    <property type="entry name" value="MFS_1"/>
    <property type="match status" value="2"/>
</dbReference>
<name>A0A6J4TKM8_9ACTN</name>
<dbReference type="InterPro" id="IPR011701">
    <property type="entry name" value="MFS"/>
</dbReference>
<evidence type="ECO:0000256" key="4">
    <source>
        <dbReference type="ARBA" id="ARBA00023136"/>
    </source>
</evidence>
<dbReference type="PANTHER" id="PTHR23527:SF1">
    <property type="entry name" value="BLL3282 PROTEIN"/>
    <property type="match status" value="1"/>
</dbReference>
<comment type="subcellular location">
    <subcellularLocation>
        <location evidence="1">Cell membrane</location>
        <topology evidence="1">Multi-pass membrane protein</topology>
    </subcellularLocation>
</comment>
<keyword evidence="2 5" id="KW-0812">Transmembrane</keyword>
<gene>
    <name evidence="7" type="ORF">AVDCRST_MAG05-3975</name>
</gene>
<dbReference type="Gene3D" id="1.20.1250.20">
    <property type="entry name" value="MFS general substrate transporter like domains"/>
    <property type="match status" value="2"/>
</dbReference>
<organism evidence="7">
    <name type="scientific">uncultured Rubrobacteraceae bacterium</name>
    <dbReference type="NCBI Taxonomy" id="349277"/>
    <lineage>
        <taxon>Bacteria</taxon>
        <taxon>Bacillati</taxon>
        <taxon>Actinomycetota</taxon>
        <taxon>Rubrobacteria</taxon>
        <taxon>Rubrobacterales</taxon>
        <taxon>Rubrobacteraceae</taxon>
        <taxon>environmental samples</taxon>
    </lineage>
</organism>
<sequence>MGTPEEKPLDYRPVLLAVAVATAGVLPAFLTGGLAVQIRAEMGFGSAALGLAVALFFVSASTASVVMGRLVERIGSHRGMRLSVFGSAASLLCVALFAGSWTGLVLCLVFGGLFNAVAHPATHLSLAREVPEGRQGLSFGIKQAAIPSATLLAGLAVPGIALTFGWRWAFAGGALLALCVALLVPGEPAGGVKRAAQRRASDAPIGPLVLLAVGIGLGSAAATPLGAFVVESSVATGLGVGEAGLLLALGSAASIVVRVLFGRLADGMGGGRLLLVGGMLGAGVAGFVMLATGSPALVVPGVLLAFAAGWGWPGLFNFAVVRTNPGAPAAATGVTQTGASGGAAVGPILFGLVVEAAGYGTAWLFSGVLALAALVAILAGRRTVLRASSAVAPLTNARESG</sequence>
<dbReference type="InterPro" id="IPR052952">
    <property type="entry name" value="MFS-Transporter"/>
</dbReference>
<evidence type="ECO:0000256" key="5">
    <source>
        <dbReference type="SAM" id="Phobius"/>
    </source>
</evidence>